<dbReference type="PANTHER" id="PTHR30349:SF41">
    <property type="entry name" value="INTEGRASE_RECOMBINASE PROTEIN MJ0367-RELATED"/>
    <property type="match status" value="1"/>
</dbReference>
<dbReference type="GO" id="GO:0006310">
    <property type="term" value="P:DNA recombination"/>
    <property type="evidence" value="ECO:0007669"/>
    <property type="project" value="UniProtKB-KW"/>
</dbReference>
<dbReference type="Gene3D" id="1.10.443.10">
    <property type="entry name" value="Intergrase catalytic core"/>
    <property type="match status" value="1"/>
</dbReference>
<proteinExistence type="inferred from homology"/>
<evidence type="ECO:0000256" key="2">
    <source>
        <dbReference type="ARBA" id="ARBA00023125"/>
    </source>
</evidence>
<dbReference type="CDD" id="cd00796">
    <property type="entry name" value="INT_Rci_Hp1_C"/>
    <property type="match status" value="1"/>
</dbReference>
<dbReference type="InterPro" id="IPR050090">
    <property type="entry name" value="Tyrosine_recombinase_XerCD"/>
</dbReference>
<sequence>MPKQNRHDQADIWSADQFEQVMGELSPTMRSLFSICYYTGCRVSEARQLRAEDVVGETLVLRKATTKTKRTRAVPIHPKLKAVLEEAGLPNRGYLFPGRSGEQPITRQACDLALRKACDLLGLRGYSTHSNRRTWATRLDKAGVRLKAIQDLGGWSSMAALQRYLDVSEEEKVDAISQL</sequence>
<dbReference type="PROSITE" id="PS51898">
    <property type="entry name" value="TYR_RECOMBINASE"/>
    <property type="match status" value="1"/>
</dbReference>
<dbReference type="EMBL" id="MRCG01000033">
    <property type="protein sequence ID" value="OKH43445.1"/>
    <property type="molecule type" value="Genomic_DNA"/>
</dbReference>
<name>A0A1U7IY31_9CYAN</name>
<dbReference type="Pfam" id="PF00589">
    <property type="entry name" value="Phage_integrase"/>
    <property type="match status" value="1"/>
</dbReference>
<dbReference type="InterPro" id="IPR013762">
    <property type="entry name" value="Integrase-like_cat_sf"/>
</dbReference>
<keyword evidence="6" id="KW-1185">Reference proteome</keyword>
<reference evidence="5 6" key="1">
    <citation type="submission" date="2016-11" db="EMBL/GenBank/DDBJ databases">
        <title>Draft Genome Sequences of Nine Cyanobacterial Strains from Diverse Habitats.</title>
        <authorList>
            <person name="Zhu T."/>
            <person name="Hou S."/>
            <person name="Lu X."/>
            <person name="Hess W.R."/>
        </authorList>
    </citation>
    <scope>NUCLEOTIDE SEQUENCE [LARGE SCALE GENOMIC DNA]</scope>
    <source>
        <strain evidence="5 6">NIES-30</strain>
    </source>
</reference>
<comment type="similarity">
    <text evidence="1">Belongs to the 'phage' integrase family.</text>
</comment>
<dbReference type="GO" id="GO:0003677">
    <property type="term" value="F:DNA binding"/>
    <property type="evidence" value="ECO:0007669"/>
    <property type="project" value="UniProtKB-KW"/>
</dbReference>
<dbReference type="STRING" id="549789.NIES30_24860"/>
<organism evidence="5 6">
    <name type="scientific">Phormidium tenue NIES-30</name>
    <dbReference type="NCBI Taxonomy" id="549789"/>
    <lineage>
        <taxon>Bacteria</taxon>
        <taxon>Bacillati</taxon>
        <taxon>Cyanobacteriota</taxon>
        <taxon>Cyanophyceae</taxon>
        <taxon>Oscillatoriophycideae</taxon>
        <taxon>Oscillatoriales</taxon>
        <taxon>Oscillatoriaceae</taxon>
        <taxon>Phormidium</taxon>
    </lineage>
</organism>
<dbReference type="RefSeq" id="WP_073611150.1">
    <property type="nucleotide sequence ID" value="NZ_MRCG01000033.1"/>
</dbReference>
<dbReference type="InterPro" id="IPR002104">
    <property type="entry name" value="Integrase_catalytic"/>
</dbReference>
<dbReference type="Proteomes" id="UP000185557">
    <property type="component" value="Unassembled WGS sequence"/>
</dbReference>
<dbReference type="OrthoDB" id="456420at2"/>
<dbReference type="GO" id="GO:0015074">
    <property type="term" value="P:DNA integration"/>
    <property type="evidence" value="ECO:0007669"/>
    <property type="project" value="InterPro"/>
</dbReference>
<evidence type="ECO:0000313" key="6">
    <source>
        <dbReference type="Proteomes" id="UP000185557"/>
    </source>
</evidence>
<dbReference type="AlphaFoldDB" id="A0A1U7IY31"/>
<dbReference type="InterPro" id="IPR011010">
    <property type="entry name" value="DNA_brk_join_enz"/>
</dbReference>
<evidence type="ECO:0000256" key="1">
    <source>
        <dbReference type="ARBA" id="ARBA00008857"/>
    </source>
</evidence>
<protein>
    <recommendedName>
        <fullName evidence="4">Tyr recombinase domain-containing protein</fullName>
    </recommendedName>
</protein>
<keyword evidence="3" id="KW-0233">DNA recombination</keyword>
<evidence type="ECO:0000259" key="4">
    <source>
        <dbReference type="PROSITE" id="PS51898"/>
    </source>
</evidence>
<comment type="caution">
    <text evidence="5">The sequence shown here is derived from an EMBL/GenBank/DDBJ whole genome shotgun (WGS) entry which is preliminary data.</text>
</comment>
<gene>
    <name evidence="5" type="ORF">NIES30_24860</name>
</gene>
<evidence type="ECO:0000256" key="3">
    <source>
        <dbReference type="ARBA" id="ARBA00023172"/>
    </source>
</evidence>
<dbReference type="SUPFAM" id="SSF56349">
    <property type="entry name" value="DNA breaking-rejoining enzymes"/>
    <property type="match status" value="1"/>
</dbReference>
<dbReference type="PANTHER" id="PTHR30349">
    <property type="entry name" value="PHAGE INTEGRASE-RELATED"/>
    <property type="match status" value="1"/>
</dbReference>
<keyword evidence="2" id="KW-0238">DNA-binding</keyword>
<evidence type="ECO:0000313" key="5">
    <source>
        <dbReference type="EMBL" id="OKH43445.1"/>
    </source>
</evidence>
<feature type="domain" description="Tyr recombinase" evidence="4">
    <location>
        <begin position="8"/>
        <end position="177"/>
    </location>
</feature>
<accession>A0A1U7IY31</accession>